<organism evidence="1 2">
    <name type="scientific">Bradyrhizobium elkanii</name>
    <dbReference type="NCBI Taxonomy" id="29448"/>
    <lineage>
        <taxon>Bacteria</taxon>
        <taxon>Pseudomonadati</taxon>
        <taxon>Pseudomonadota</taxon>
        <taxon>Alphaproteobacteria</taxon>
        <taxon>Hyphomicrobiales</taxon>
        <taxon>Nitrobacteraceae</taxon>
        <taxon>Bradyrhizobium</taxon>
    </lineage>
</organism>
<keyword evidence="2" id="KW-1185">Reference proteome</keyword>
<accession>A0ABV4F0B1</accession>
<dbReference type="Proteomes" id="UP001565471">
    <property type="component" value="Unassembled WGS sequence"/>
</dbReference>
<evidence type="ECO:0000313" key="1">
    <source>
        <dbReference type="EMBL" id="MEY9316549.1"/>
    </source>
</evidence>
<proteinExistence type="predicted"/>
<name>A0ABV4F0B1_BRAEL</name>
<dbReference type="EMBL" id="JBGBZA010000002">
    <property type="protein sequence ID" value="MEY9316549.1"/>
    <property type="molecule type" value="Genomic_DNA"/>
</dbReference>
<evidence type="ECO:0000313" key="2">
    <source>
        <dbReference type="Proteomes" id="UP001565471"/>
    </source>
</evidence>
<sequence length="187" mass="21198">MSLRSCGLRAARVAVERKPEVSWHLPSALSPLLKNEPERRSFSCQILNIVHFLLEPTMQTTFRMDGLTGSERGHHRQARCGRFAAVSVAAGAPAHPDPALAVDLSCATRRSHRVRRRDDVVRCGQDRRGARPRDRRHARVRQRTHLEAPARDFSHSRHRLGIDATMLGRRPSNGGHFDNFGIMETYR</sequence>
<comment type="caution">
    <text evidence="1">The sequence shown here is derived from an EMBL/GenBank/DDBJ whole genome shotgun (WGS) entry which is preliminary data.</text>
</comment>
<gene>
    <name evidence="1" type="ORF">ABIF29_003348</name>
</gene>
<protein>
    <submittedName>
        <fullName evidence="1">Uncharacterized protein</fullName>
    </submittedName>
</protein>
<reference evidence="1 2" key="1">
    <citation type="submission" date="2024-07" db="EMBL/GenBank/DDBJ databases">
        <title>Genomic Encyclopedia of Type Strains, Phase V (KMG-V): Genome sequencing to study the core and pangenomes of soil and plant-associated prokaryotes.</title>
        <authorList>
            <person name="Whitman W."/>
        </authorList>
    </citation>
    <scope>NUCLEOTIDE SEQUENCE [LARGE SCALE GENOMIC DNA]</scope>
    <source>
        <strain evidence="1 2">USDA 415</strain>
    </source>
</reference>